<evidence type="ECO:0000313" key="3">
    <source>
        <dbReference type="Proteomes" id="UP000053558"/>
    </source>
</evidence>
<comment type="caution">
    <text evidence="2">The sequence shown here is derived from an EMBL/GenBank/DDBJ whole genome shotgun (WGS) entry which is preliminary data.</text>
</comment>
<accession>A0A5M3MWC7</accession>
<feature type="transmembrane region" description="Helical" evidence="1">
    <location>
        <begin position="132"/>
        <end position="152"/>
    </location>
</feature>
<keyword evidence="3" id="KW-1185">Reference proteome</keyword>
<dbReference type="GeneID" id="19198302"/>
<feature type="transmembrane region" description="Helical" evidence="1">
    <location>
        <begin position="100"/>
        <end position="120"/>
    </location>
</feature>
<dbReference type="Gene3D" id="1.20.140.150">
    <property type="match status" value="1"/>
</dbReference>
<protein>
    <recommendedName>
        <fullName evidence="4">Pali-domain-containing protein</fullName>
    </recommendedName>
</protein>
<name>A0A5M3MWC7_CONPW</name>
<sequence>MRKTSYAITFVATLATLILNILSARLPDWLIAKYEFGNAQYTVRYGLTERCERKFVSLPGPDGGSIYYEDYSCRGFPLSVQDSCDGENRRFCAAWSSAQYFSEFGIGLAALSIVALLIGVSTHSRRRRIWRAVAGLVLLHAIFQVVVFGIVTDLYRKERFPAFEHAKPGSGFILNFVSWIVGLLVGFGVIITGIAADKGKRWAAGNRYRPIGDA</sequence>
<evidence type="ECO:0000313" key="2">
    <source>
        <dbReference type="EMBL" id="EIW83044.1"/>
    </source>
</evidence>
<gene>
    <name evidence="2" type="ORF">CONPUDRAFT_101576</name>
</gene>
<feature type="transmembrane region" description="Helical" evidence="1">
    <location>
        <begin position="172"/>
        <end position="196"/>
    </location>
</feature>
<evidence type="ECO:0000256" key="1">
    <source>
        <dbReference type="SAM" id="Phobius"/>
    </source>
</evidence>
<dbReference type="RefSeq" id="XP_007766911.1">
    <property type="nucleotide sequence ID" value="XM_007768721.1"/>
</dbReference>
<organism evidence="2 3">
    <name type="scientific">Coniophora puteana (strain RWD-64-598)</name>
    <name type="common">Brown rot fungus</name>
    <dbReference type="NCBI Taxonomy" id="741705"/>
    <lineage>
        <taxon>Eukaryota</taxon>
        <taxon>Fungi</taxon>
        <taxon>Dikarya</taxon>
        <taxon>Basidiomycota</taxon>
        <taxon>Agaricomycotina</taxon>
        <taxon>Agaricomycetes</taxon>
        <taxon>Agaricomycetidae</taxon>
        <taxon>Boletales</taxon>
        <taxon>Coniophorineae</taxon>
        <taxon>Coniophoraceae</taxon>
        <taxon>Coniophora</taxon>
    </lineage>
</organism>
<dbReference type="OMA" id="KGHRWAA"/>
<keyword evidence="1" id="KW-0472">Membrane</keyword>
<keyword evidence="1" id="KW-0812">Transmembrane</keyword>
<dbReference type="EMBL" id="JH711576">
    <property type="protein sequence ID" value="EIW83044.1"/>
    <property type="molecule type" value="Genomic_DNA"/>
</dbReference>
<reference evidence="3" key="1">
    <citation type="journal article" date="2012" name="Science">
        <title>The Paleozoic origin of enzymatic lignin decomposition reconstructed from 31 fungal genomes.</title>
        <authorList>
            <person name="Floudas D."/>
            <person name="Binder M."/>
            <person name="Riley R."/>
            <person name="Barry K."/>
            <person name="Blanchette R.A."/>
            <person name="Henrissat B."/>
            <person name="Martinez A.T."/>
            <person name="Otillar R."/>
            <person name="Spatafora J.W."/>
            <person name="Yadav J.S."/>
            <person name="Aerts A."/>
            <person name="Benoit I."/>
            <person name="Boyd A."/>
            <person name="Carlson A."/>
            <person name="Copeland A."/>
            <person name="Coutinho P.M."/>
            <person name="de Vries R.P."/>
            <person name="Ferreira P."/>
            <person name="Findley K."/>
            <person name="Foster B."/>
            <person name="Gaskell J."/>
            <person name="Glotzer D."/>
            <person name="Gorecki P."/>
            <person name="Heitman J."/>
            <person name="Hesse C."/>
            <person name="Hori C."/>
            <person name="Igarashi K."/>
            <person name="Jurgens J.A."/>
            <person name="Kallen N."/>
            <person name="Kersten P."/>
            <person name="Kohler A."/>
            <person name="Kuees U."/>
            <person name="Kumar T.K.A."/>
            <person name="Kuo A."/>
            <person name="LaButti K."/>
            <person name="Larrondo L.F."/>
            <person name="Lindquist E."/>
            <person name="Ling A."/>
            <person name="Lombard V."/>
            <person name="Lucas S."/>
            <person name="Lundell T."/>
            <person name="Martin R."/>
            <person name="McLaughlin D.J."/>
            <person name="Morgenstern I."/>
            <person name="Morin E."/>
            <person name="Murat C."/>
            <person name="Nagy L.G."/>
            <person name="Nolan M."/>
            <person name="Ohm R.A."/>
            <person name="Patyshakuliyeva A."/>
            <person name="Rokas A."/>
            <person name="Ruiz-Duenas F.J."/>
            <person name="Sabat G."/>
            <person name="Salamov A."/>
            <person name="Samejima M."/>
            <person name="Schmutz J."/>
            <person name="Slot J.C."/>
            <person name="St John F."/>
            <person name="Stenlid J."/>
            <person name="Sun H."/>
            <person name="Sun S."/>
            <person name="Syed K."/>
            <person name="Tsang A."/>
            <person name="Wiebenga A."/>
            <person name="Young D."/>
            <person name="Pisabarro A."/>
            <person name="Eastwood D.C."/>
            <person name="Martin F."/>
            <person name="Cullen D."/>
            <person name="Grigoriev I.V."/>
            <person name="Hibbett D.S."/>
        </authorList>
    </citation>
    <scope>NUCLEOTIDE SEQUENCE [LARGE SCALE GENOMIC DNA]</scope>
    <source>
        <strain evidence="3">RWD-64-598 SS2</strain>
    </source>
</reference>
<dbReference type="OrthoDB" id="61370at2759"/>
<evidence type="ECO:0008006" key="4">
    <source>
        <dbReference type="Google" id="ProtNLM"/>
    </source>
</evidence>
<keyword evidence="1" id="KW-1133">Transmembrane helix</keyword>
<proteinExistence type="predicted"/>
<dbReference type="AlphaFoldDB" id="A0A5M3MWC7"/>
<dbReference type="KEGG" id="cput:CONPUDRAFT_101576"/>
<dbReference type="Proteomes" id="UP000053558">
    <property type="component" value="Unassembled WGS sequence"/>
</dbReference>